<evidence type="ECO:0000313" key="2">
    <source>
        <dbReference type="Proteomes" id="UP000198598"/>
    </source>
</evidence>
<reference evidence="1" key="1">
    <citation type="submission" date="2016-10" db="EMBL/GenBank/DDBJ databases">
        <authorList>
            <person name="de Groot N.N."/>
        </authorList>
    </citation>
    <scope>NUCLEOTIDE SEQUENCE [LARGE SCALE GENOMIC DNA]</scope>
    <source>
        <strain evidence="1">DSM 26130</strain>
    </source>
</reference>
<accession>A0A1I1SLZ6</accession>
<organism evidence="1 2">
    <name type="scientific">Spirosoma endophyticum</name>
    <dbReference type="NCBI Taxonomy" id="662367"/>
    <lineage>
        <taxon>Bacteria</taxon>
        <taxon>Pseudomonadati</taxon>
        <taxon>Bacteroidota</taxon>
        <taxon>Cytophagia</taxon>
        <taxon>Cytophagales</taxon>
        <taxon>Cytophagaceae</taxon>
        <taxon>Spirosoma</taxon>
    </lineage>
</organism>
<dbReference type="AlphaFoldDB" id="A0A1I1SLZ6"/>
<dbReference type="OrthoDB" id="962634at2"/>
<name>A0A1I1SLZ6_9BACT</name>
<proteinExistence type="predicted"/>
<dbReference type="Proteomes" id="UP000198598">
    <property type="component" value="Unassembled WGS sequence"/>
</dbReference>
<keyword evidence="2" id="KW-1185">Reference proteome</keyword>
<dbReference type="STRING" id="662367.SAMN05216167_105157"/>
<protein>
    <submittedName>
        <fullName evidence="1">Uncharacterized protein</fullName>
    </submittedName>
</protein>
<dbReference type="RefSeq" id="WP_093827556.1">
    <property type="nucleotide sequence ID" value="NZ_FOLQ01000005.1"/>
</dbReference>
<sequence length="106" mass="12547">MTNNRFVQLFTWWTNPTGTRQFCVVEKFGKFTYQERAGGKVELWETTQVKLIEVLNPNPINWDTDKFWDLVDRGKLIEYIPGVTTFTDAKNESIPWRNPENEFLTV</sequence>
<evidence type="ECO:0000313" key="1">
    <source>
        <dbReference type="EMBL" id="SFD47515.1"/>
    </source>
</evidence>
<gene>
    <name evidence="1" type="ORF">SAMN05216167_105157</name>
</gene>
<dbReference type="EMBL" id="FOLQ01000005">
    <property type="protein sequence ID" value="SFD47515.1"/>
    <property type="molecule type" value="Genomic_DNA"/>
</dbReference>